<comment type="cofactor">
    <cofactor evidence="1">
        <name>Mg(2+)</name>
        <dbReference type="ChEBI" id="CHEBI:18420"/>
    </cofactor>
</comment>
<evidence type="ECO:0000256" key="3">
    <source>
        <dbReference type="ARBA" id="ARBA00022722"/>
    </source>
</evidence>
<comment type="caution">
    <text evidence="9">The sequence shown here is derived from an EMBL/GenBank/DDBJ whole genome shotgun (WGS) entry which is preliminary data.</text>
</comment>
<evidence type="ECO:0000313" key="10">
    <source>
        <dbReference type="Proteomes" id="UP000245076"/>
    </source>
</evidence>
<dbReference type="InterPro" id="IPR029060">
    <property type="entry name" value="PIN-like_dom_sf"/>
</dbReference>
<dbReference type="GO" id="GO:0016787">
    <property type="term" value="F:hydrolase activity"/>
    <property type="evidence" value="ECO:0007669"/>
    <property type="project" value="UniProtKB-KW"/>
</dbReference>
<dbReference type="Pfam" id="PF01850">
    <property type="entry name" value="PIN"/>
    <property type="match status" value="1"/>
</dbReference>
<keyword evidence="4" id="KW-0479">Metal-binding</keyword>
<dbReference type="InterPro" id="IPR002716">
    <property type="entry name" value="PIN_dom"/>
</dbReference>
<dbReference type="CDD" id="cd18742">
    <property type="entry name" value="PIN_VapC4-5_FitB-like"/>
    <property type="match status" value="1"/>
</dbReference>
<evidence type="ECO:0000256" key="1">
    <source>
        <dbReference type="ARBA" id="ARBA00001946"/>
    </source>
</evidence>
<dbReference type="GO" id="GO:0004518">
    <property type="term" value="F:nuclease activity"/>
    <property type="evidence" value="ECO:0007669"/>
    <property type="project" value="UniProtKB-KW"/>
</dbReference>
<name>A0A2P2D041_9LEPT</name>
<gene>
    <name evidence="9" type="ORF">LPTSP1_09960</name>
</gene>
<dbReference type="EMBL" id="BFAY01000006">
    <property type="protein sequence ID" value="GBF38008.1"/>
    <property type="molecule type" value="Genomic_DNA"/>
</dbReference>
<evidence type="ECO:0000256" key="5">
    <source>
        <dbReference type="ARBA" id="ARBA00022801"/>
    </source>
</evidence>
<dbReference type="Gene3D" id="3.40.50.1010">
    <property type="entry name" value="5'-nuclease"/>
    <property type="match status" value="1"/>
</dbReference>
<keyword evidence="10" id="KW-1185">Reference proteome</keyword>
<evidence type="ECO:0000256" key="7">
    <source>
        <dbReference type="ARBA" id="ARBA00038093"/>
    </source>
</evidence>
<feature type="domain" description="PIN" evidence="8">
    <location>
        <begin position="5"/>
        <end position="125"/>
    </location>
</feature>
<organism evidence="9 10">
    <name type="scientific">Leptospira johnsonii</name>
    <dbReference type="NCBI Taxonomy" id="1917820"/>
    <lineage>
        <taxon>Bacteria</taxon>
        <taxon>Pseudomonadati</taxon>
        <taxon>Spirochaetota</taxon>
        <taxon>Spirochaetia</taxon>
        <taxon>Leptospirales</taxon>
        <taxon>Leptospiraceae</taxon>
        <taxon>Leptospira</taxon>
    </lineage>
</organism>
<evidence type="ECO:0000259" key="8">
    <source>
        <dbReference type="Pfam" id="PF01850"/>
    </source>
</evidence>
<dbReference type="AlphaFoldDB" id="A0A2P2D041"/>
<dbReference type="Proteomes" id="UP000245076">
    <property type="component" value="Unassembled WGS sequence"/>
</dbReference>
<dbReference type="PANTHER" id="PTHR33653">
    <property type="entry name" value="RIBONUCLEASE VAPC2"/>
    <property type="match status" value="1"/>
</dbReference>
<keyword evidence="2" id="KW-1277">Toxin-antitoxin system</keyword>
<evidence type="ECO:0000313" key="9">
    <source>
        <dbReference type="EMBL" id="GBF38008.1"/>
    </source>
</evidence>
<dbReference type="InterPro" id="IPR050556">
    <property type="entry name" value="Type_II_TA_system_RNase"/>
</dbReference>
<evidence type="ECO:0000256" key="4">
    <source>
        <dbReference type="ARBA" id="ARBA00022723"/>
    </source>
</evidence>
<keyword evidence="6" id="KW-0460">Magnesium</keyword>
<dbReference type="PANTHER" id="PTHR33653:SF1">
    <property type="entry name" value="RIBONUCLEASE VAPC2"/>
    <property type="match status" value="1"/>
</dbReference>
<keyword evidence="5" id="KW-0378">Hydrolase</keyword>
<keyword evidence="3" id="KW-0540">Nuclease</keyword>
<sequence>MQMSYLIDTDIIIYSLKEDPIVRQNFLDRKNSIKSVSVITYGELIFGAQKSTYKERNLATVRRIAELFPVIELTEGIMETYGELKAIQQKKGNTLEDFDLLIGSTALYLNYTLVTNNEKHFQEIPGLRIENWANVA</sequence>
<dbReference type="SUPFAM" id="SSF88723">
    <property type="entry name" value="PIN domain-like"/>
    <property type="match status" value="1"/>
</dbReference>
<dbReference type="GO" id="GO:0046872">
    <property type="term" value="F:metal ion binding"/>
    <property type="evidence" value="ECO:0007669"/>
    <property type="project" value="UniProtKB-KW"/>
</dbReference>
<protein>
    <submittedName>
        <fullName evidence="9">VapC-like nucleic acid-binding protein</fullName>
    </submittedName>
</protein>
<evidence type="ECO:0000256" key="2">
    <source>
        <dbReference type="ARBA" id="ARBA00022649"/>
    </source>
</evidence>
<accession>A0A2P2D041</accession>
<proteinExistence type="inferred from homology"/>
<comment type="similarity">
    <text evidence="7">Belongs to the PINc/VapC protein family.</text>
</comment>
<evidence type="ECO:0000256" key="6">
    <source>
        <dbReference type="ARBA" id="ARBA00022842"/>
    </source>
</evidence>
<reference evidence="9 10" key="1">
    <citation type="submission" date="2018-02" db="EMBL/GenBank/DDBJ databases">
        <title>Novel Leptospira species isolated from soil and water in Japan.</title>
        <authorList>
            <person name="Nakao R."/>
            <person name="Masuzawa T."/>
        </authorList>
    </citation>
    <scope>NUCLEOTIDE SEQUENCE [LARGE SCALE GENOMIC DNA]</scope>
    <source>
        <strain evidence="9 10">E8</strain>
    </source>
</reference>